<dbReference type="Gene3D" id="3.90.190.10">
    <property type="entry name" value="Protein tyrosine phosphatase superfamily"/>
    <property type="match status" value="1"/>
</dbReference>
<feature type="region of interest" description="Disordered" evidence="9">
    <location>
        <begin position="413"/>
        <end position="432"/>
    </location>
</feature>
<evidence type="ECO:0000313" key="13">
    <source>
        <dbReference type="EMBL" id="CAF0905546.1"/>
    </source>
</evidence>
<dbReference type="PANTHER" id="PTHR46047:SF3">
    <property type="entry name" value="TYROSINE-PROTEIN PHOSPHATASE NON-RECEPTOR TYPE 61F"/>
    <property type="match status" value="1"/>
</dbReference>
<dbReference type="EMBL" id="CAJOBC010001595">
    <property type="protein sequence ID" value="CAF3687361.1"/>
    <property type="molecule type" value="Genomic_DNA"/>
</dbReference>
<keyword evidence="6" id="KW-0904">Protein phosphatase</keyword>
<keyword evidence="4" id="KW-0597">Phosphoprotein</keyword>
<evidence type="ECO:0000256" key="1">
    <source>
        <dbReference type="ARBA" id="ARBA00004308"/>
    </source>
</evidence>
<evidence type="ECO:0000313" key="14">
    <source>
        <dbReference type="EMBL" id="CAF3687361.1"/>
    </source>
</evidence>
<evidence type="ECO:0000256" key="8">
    <source>
        <dbReference type="SAM" id="Coils"/>
    </source>
</evidence>
<evidence type="ECO:0000256" key="6">
    <source>
        <dbReference type="ARBA" id="ARBA00022912"/>
    </source>
</evidence>
<dbReference type="GO" id="GO:0005737">
    <property type="term" value="C:cytoplasm"/>
    <property type="evidence" value="ECO:0007669"/>
    <property type="project" value="TreeGrafter"/>
</dbReference>
<reference evidence="13" key="1">
    <citation type="submission" date="2021-02" db="EMBL/GenBank/DDBJ databases">
        <authorList>
            <person name="Nowell W R."/>
        </authorList>
    </citation>
    <scope>NUCLEOTIDE SEQUENCE</scope>
</reference>
<accession>A0A813ZXI3</accession>
<dbReference type="Pfam" id="PF00102">
    <property type="entry name" value="Y_phosphatase"/>
    <property type="match status" value="1"/>
</dbReference>
<dbReference type="SUPFAM" id="SSF52799">
    <property type="entry name" value="(Phosphotyrosine protein) phosphatases II"/>
    <property type="match status" value="1"/>
</dbReference>
<dbReference type="PROSITE" id="PS50055">
    <property type="entry name" value="TYR_PHOSPHATASE_PTP"/>
    <property type="match status" value="1"/>
</dbReference>
<organism evidence="13 15">
    <name type="scientific">Didymodactylos carnosus</name>
    <dbReference type="NCBI Taxonomy" id="1234261"/>
    <lineage>
        <taxon>Eukaryota</taxon>
        <taxon>Metazoa</taxon>
        <taxon>Spiralia</taxon>
        <taxon>Gnathifera</taxon>
        <taxon>Rotifera</taxon>
        <taxon>Eurotatoria</taxon>
        <taxon>Bdelloidea</taxon>
        <taxon>Philodinida</taxon>
        <taxon>Philodinidae</taxon>
        <taxon>Didymodactylos</taxon>
    </lineage>
</organism>
<feature type="transmembrane region" description="Helical" evidence="10">
    <location>
        <begin position="500"/>
        <end position="521"/>
    </location>
</feature>
<dbReference type="EMBL" id="CAJNOQ010001595">
    <property type="protein sequence ID" value="CAF0905546.1"/>
    <property type="molecule type" value="Genomic_DNA"/>
</dbReference>
<dbReference type="SMART" id="SM00404">
    <property type="entry name" value="PTPc_motif"/>
    <property type="match status" value="1"/>
</dbReference>
<evidence type="ECO:0000256" key="7">
    <source>
        <dbReference type="ARBA" id="ARBA00023136"/>
    </source>
</evidence>
<dbReference type="InterPro" id="IPR003595">
    <property type="entry name" value="Tyr_Pase_cat"/>
</dbReference>
<feature type="compositionally biased region" description="Polar residues" evidence="9">
    <location>
        <begin position="413"/>
        <end position="426"/>
    </location>
</feature>
<dbReference type="PROSITE" id="PS00383">
    <property type="entry name" value="TYR_PHOSPHATASE_1"/>
    <property type="match status" value="1"/>
</dbReference>
<keyword evidence="10" id="KW-1133">Transmembrane helix</keyword>
<gene>
    <name evidence="13" type="ORF">GPM918_LOCUS8868</name>
    <name evidence="14" type="ORF">SRO942_LOCUS8869</name>
</gene>
<evidence type="ECO:0000256" key="5">
    <source>
        <dbReference type="ARBA" id="ARBA00022801"/>
    </source>
</evidence>
<dbReference type="PROSITE" id="PS50056">
    <property type="entry name" value="TYR_PHOSPHATASE_2"/>
    <property type="match status" value="1"/>
</dbReference>
<evidence type="ECO:0000259" key="11">
    <source>
        <dbReference type="PROSITE" id="PS50055"/>
    </source>
</evidence>
<dbReference type="InterPro" id="IPR000242">
    <property type="entry name" value="PTP_cat"/>
</dbReference>
<protein>
    <recommendedName>
        <fullName evidence="3">protein-tyrosine-phosphatase</fullName>
        <ecNumber evidence="3">3.1.3.48</ecNumber>
    </recommendedName>
</protein>
<dbReference type="InterPro" id="IPR000387">
    <property type="entry name" value="Tyr_Pase_dom"/>
</dbReference>
<name>A0A813ZXI3_9BILA</name>
<keyword evidence="5" id="KW-0378">Hydrolase</keyword>
<dbReference type="InterPro" id="IPR029021">
    <property type="entry name" value="Prot-tyrosine_phosphatase-like"/>
</dbReference>
<dbReference type="PANTHER" id="PTHR46047">
    <property type="entry name" value="TYROSINE-PROTEIN PHOSPHATASE NON-RECEPTOR TYPE 61F"/>
    <property type="match status" value="1"/>
</dbReference>
<dbReference type="GO" id="GO:0046426">
    <property type="term" value="P:negative regulation of receptor signaling pathway via JAK-STAT"/>
    <property type="evidence" value="ECO:0007669"/>
    <property type="project" value="TreeGrafter"/>
</dbReference>
<evidence type="ECO:0000313" key="15">
    <source>
        <dbReference type="Proteomes" id="UP000663829"/>
    </source>
</evidence>
<dbReference type="InterPro" id="IPR051985">
    <property type="entry name" value="NR_tyrosine_phosphatase"/>
</dbReference>
<evidence type="ECO:0000256" key="9">
    <source>
        <dbReference type="SAM" id="MobiDB-lite"/>
    </source>
</evidence>
<keyword evidence="7 10" id="KW-0472">Membrane</keyword>
<dbReference type="GO" id="GO:0070373">
    <property type="term" value="P:negative regulation of ERK1 and ERK2 cascade"/>
    <property type="evidence" value="ECO:0007669"/>
    <property type="project" value="TreeGrafter"/>
</dbReference>
<comment type="similarity">
    <text evidence="2">Belongs to the protein-tyrosine phosphatase family. Non-receptor class 1 subfamily.</text>
</comment>
<proteinExistence type="inferred from homology"/>
<dbReference type="OrthoDB" id="9450131at2759"/>
<feature type="domain" description="Tyrosine specific protein phosphatases" evidence="12">
    <location>
        <begin position="216"/>
        <end position="295"/>
    </location>
</feature>
<evidence type="ECO:0000256" key="3">
    <source>
        <dbReference type="ARBA" id="ARBA00013064"/>
    </source>
</evidence>
<dbReference type="GO" id="GO:0012505">
    <property type="term" value="C:endomembrane system"/>
    <property type="evidence" value="ECO:0007669"/>
    <property type="project" value="UniProtKB-SubCell"/>
</dbReference>
<dbReference type="InterPro" id="IPR016130">
    <property type="entry name" value="Tyr_Pase_AS"/>
</dbReference>
<dbReference type="AlphaFoldDB" id="A0A813ZXI3"/>
<dbReference type="Proteomes" id="UP000681722">
    <property type="component" value="Unassembled WGS sequence"/>
</dbReference>
<keyword evidence="15" id="KW-1185">Reference proteome</keyword>
<evidence type="ECO:0000256" key="10">
    <source>
        <dbReference type="SAM" id="Phobius"/>
    </source>
</evidence>
<dbReference type="Proteomes" id="UP000663829">
    <property type="component" value="Unassembled WGS sequence"/>
</dbReference>
<comment type="subcellular location">
    <subcellularLocation>
        <location evidence="1">Endomembrane system</location>
    </subcellularLocation>
</comment>
<dbReference type="EC" id="3.1.3.48" evidence="3"/>
<feature type="coiled-coil region" evidence="8">
    <location>
        <begin position="460"/>
        <end position="487"/>
    </location>
</feature>
<evidence type="ECO:0000256" key="2">
    <source>
        <dbReference type="ARBA" id="ARBA00009701"/>
    </source>
</evidence>
<evidence type="ECO:0000256" key="4">
    <source>
        <dbReference type="ARBA" id="ARBA00022553"/>
    </source>
</evidence>
<keyword evidence="8" id="KW-0175">Coiled coil</keyword>
<dbReference type="GO" id="GO:0004726">
    <property type="term" value="F:non-membrane spanning protein tyrosine phosphatase activity"/>
    <property type="evidence" value="ECO:0007669"/>
    <property type="project" value="TreeGrafter"/>
</dbReference>
<dbReference type="PRINTS" id="PR00700">
    <property type="entry name" value="PRTYPHPHTASE"/>
</dbReference>
<feature type="domain" description="Tyrosine-protein phosphatase" evidence="11">
    <location>
        <begin position="5"/>
        <end position="304"/>
    </location>
</feature>
<dbReference type="GO" id="GO:0005634">
    <property type="term" value="C:nucleus"/>
    <property type="evidence" value="ECO:0007669"/>
    <property type="project" value="TreeGrafter"/>
</dbReference>
<evidence type="ECO:0000259" key="12">
    <source>
        <dbReference type="PROSITE" id="PS50056"/>
    </source>
</evidence>
<dbReference type="GO" id="GO:0019901">
    <property type="term" value="F:protein kinase binding"/>
    <property type="evidence" value="ECO:0007669"/>
    <property type="project" value="TreeGrafter"/>
</dbReference>
<comment type="caution">
    <text evidence="13">The sequence shown here is derived from an EMBL/GenBank/DDBJ whole genome shotgun (WGS) entry which is preliminary data.</text>
</comment>
<sequence length="531" mass="61243">MSHSIREEFEKIEQERGWSTLFYRLATEHGIRTLEKKNDIALMNSNRALNRFRDVLPYDDTRVRLKNGPTDYINASLINVPLAKRHYILTQGPLPTTSEHFWQMIWEQNSCVIVMLTKLIERGYNKCWLYYPDYSNDSELIYDQVDLKVTFISEKPGLFYTQRKFDLTNMRTGEVRPIIHWHYTDWPDHGNASMFNEENGCSRSLNVLLGAPESAQTFLEFLMKVRRSGAFDPRYGAPILHCSAGIGRSGTFVLVDSILVMLAHTANPKEISLTEVLAHIRLQRHGLIQTYEQLRFSYLAIIEGYKILDALEASHAPFLDESYELSSNSESSSEEDDNYEHKRQPFFREDNIMRSTALSDNLEDINTELIHRLDSNASIYTPMTSAPVRNNSFTLSTLISGDMKSELLLTNHHNNGESSTITPSTTERTKTVSPLADVTANDTNDDKTSLRLRTERLKRNEILDKKVQDIKEKLQNKQQLSKRLTNSIFALFSSKKRRPLLIYGIVSLLTLTGTIFFYKFYYNGGIIMRKK</sequence>
<keyword evidence="10" id="KW-0812">Transmembrane</keyword>
<dbReference type="SMART" id="SM00194">
    <property type="entry name" value="PTPc"/>
    <property type="match status" value="1"/>
</dbReference>